<dbReference type="AlphaFoldDB" id="A0A1G9KHC6"/>
<reference evidence="1 2" key="1">
    <citation type="submission" date="2016-10" db="EMBL/GenBank/DDBJ databases">
        <authorList>
            <person name="de Groot N.N."/>
        </authorList>
    </citation>
    <scope>NUCLEOTIDE SEQUENCE [LARGE SCALE GENOMIC DNA]</scope>
    <source>
        <strain evidence="1 2">DSM 797</strain>
    </source>
</reference>
<name>A0A1G9KHC6_9FIRM</name>
<evidence type="ECO:0000313" key="1">
    <source>
        <dbReference type="EMBL" id="SDL49029.1"/>
    </source>
</evidence>
<gene>
    <name evidence="1" type="ORF">SAMN04515677_102143</name>
</gene>
<accession>A0A1G9KHC6</accession>
<dbReference type="Proteomes" id="UP000199068">
    <property type="component" value="Unassembled WGS sequence"/>
</dbReference>
<dbReference type="RefSeq" id="WP_092723106.1">
    <property type="nucleotide sequence ID" value="NZ_FNGW01000002.1"/>
</dbReference>
<proteinExistence type="predicted"/>
<protein>
    <submittedName>
        <fullName evidence="1">Uncharacterized protein</fullName>
    </submittedName>
</protein>
<evidence type="ECO:0000313" key="2">
    <source>
        <dbReference type="Proteomes" id="UP000199068"/>
    </source>
</evidence>
<organism evidence="1 2">
    <name type="scientific">Romboutsia lituseburensis DSM 797</name>
    <dbReference type="NCBI Taxonomy" id="1121325"/>
    <lineage>
        <taxon>Bacteria</taxon>
        <taxon>Bacillati</taxon>
        <taxon>Bacillota</taxon>
        <taxon>Clostridia</taxon>
        <taxon>Peptostreptococcales</taxon>
        <taxon>Peptostreptococcaceae</taxon>
        <taxon>Romboutsia</taxon>
    </lineage>
</organism>
<sequence length="206" mass="22918">MAFQKEAPVYLQVRRSNLQNIGINITNPYDYTQVVPFVSCFINVTSDQYFKVSVEETSNSYNYTNPGCNNQIVKIYYKIDEVTVSGAAPYEPMLHSSPTTLLAGSQQFVGLEQEFGCYPVGSAPTDPTNYTMVFEPFSQEDPTDPTKYIVYDLMSADDPKPYIVVDSAPGYDAISFVADDPTALPATATGTFVFRVYPLVEIQMKP</sequence>
<dbReference type="EMBL" id="FNGW01000002">
    <property type="protein sequence ID" value="SDL49029.1"/>
    <property type="molecule type" value="Genomic_DNA"/>
</dbReference>
<keyword evidence="2" id="KW-1185">Reference proteome</keyword>